<dbReference type="PANTHER" id="PTHR46746">
    <property type="entry name" value="KILLER CELL LECTIN-LIKE RECEPTOR SUBFAMILY F MEMBER 2"/>
    <property type="match status" value="1"/>
</dbReference>
<dbReference type="RefSeq" id="XP_028286128.1">
    <property type="nucleotide sequence ID" value="XM_028430327.1"/>
</dbReference>
<gene>
    <name evidence="7" type="primary">LOC114451587</name>
</gene>
<dbReference type="PROSITE" id="PS50041">
    <property type="entry name" value="C_TYPE_LECTIN_2"/>
    <property type="match status" value="1"/>
</dbReference>
<dbReference type="Proteomes" id="UP000515145">
    <property type="component" value="Chromosome 19"/>
</dbReference>
<proteinExistence type="predicted"/>
<protein>
    <submittedName>
        <fullName evidence="7">C-type lectin domain family 4 member M-like</fullName>
    </submittedName>
</protein>
<evidence type="ECO:0000259" key="5">
    <source>
        <dbReference type="PROSITE" id="PS50041"/>
    </source>
</evidence>
<accession>A0A6P7K9F4</accession>
<dbReference type="SUPFAM" id="SSF56436">
    <property type="entry name" value="C-type lectin-like"/>
    <property type="match status" value="1"/>
</dbReference>
<dbReference type="PANTHER" id="PTHR46746:SF9">
    <property type="entry name" value="CD209 ANTIGEN-LIKE PROTEIN C-LIKE"/>
    <property type="match status" value="1"/>
</dbReference>
<dbReference type="Gene3D" id="3.10.100.10">
    <property type="entry name" value="Mannose-Binding Protein A, subunit A"/>
    <property type="match status" value="1"/>
</dbReference>
<feature type="domain" description="C-type lectin" evidence="5">
    <location>
        <begin position="296"/>
        <end position="375"/>
    </location>
</feature>
<sequence length="380" mass="44002">MVSVTSAKQEQEETSGCLRIKKSANCRHHCPVLCLSTLCILLLVSCVALSVLYNTESESTPEWRSLLFDYQNISDNYPTLTESNFDLRGENEVLKKQNLWLDEQNNVLNKTSTRLVSLNAALSSQSNELMEQIVNLTSANLQLTQEHERLVRFSSELEEEKVNMSDTIKRLIGFNAQQEEDRQRLSQLNSLLRDELLQTREENQEMSNTFQEEFKQLQERVSELQEENQNMSTVLINQRQEAAEQERSRMEEMKLMEADLNSTKEAYHCLDFYCPVVNHKTKERICRQCPYSWKLFQAKCYYFSSRTLTWSSSRAWCQTQGGDLLIVNSKLEQIFVFESSLALQQSSSSSSSRLWIGLTDAEVEGQWLWVDSSEVTNDVQ</sequence>
<keyword evidence="4" id="KW-0812">Transmembrane</keyword>
<keyword evidence="2" id="KW-1015">Disulfide bond</keyword>
<keyword evidence="1" id="KW-0430">Lectin</keyword>
<dbReference type="InterPro" id="IPR001304">
    <property type="entry name" value="C-type_lectin-like"/>
</dbReference>
<dbReference type="Pfam" id="PF00059">
    <property type="entry name" value="Lectin_C"/>
    <property type="match status" value="1"/>
</dbReference>
<evidence type="ECO:0000313" key="7">
    <source>
        <dbReference type="RefSeq" id="XP_028286128.1"/>
    </source>
</evidence>
<dbReference type="AlphaFoldDB" id="A0A6P7K9F4"/>
<keyword evidence="4" id="KW-0472">Membrane</keyword>
<dbReference type="InterPro" id="IPR051379">
    <property type="entry name" value="C-type_Lectin_Receptor_IMM"/>
</dbReference>
<evidence type="ECO:0000256" key="3">
    <source>
        <dbReference type="SAM" id="Coils"/>
    </source>
</evidence>
<organism evidence="6 7">
    <name type="scientific">Parambassis ranga</name>
    <name type="common">Indian glassy fish</name>
    <dbReference type="NCBI Taxonomy" id="210632"/>
    <lineage>
        <taxon>Eukaryota</taxon>
        <taxon>Metazoa</taxon>
        <taxon>Chordata</taxon>
        <taxon>Craniata</taxon>
        <taxon>Vertebrata</taxon>
        <taxon>Euteleostomi</taxon>
        <taxon>Actinopterygii</taxon>
        <taxon>Neopterygii</taxon>
        <taxon>Teleostei</taxon>
        <taxon>Neoteleostei</taxon>
        <taxon>Acanthomorphata</taxon>
        <taxon>Ovalentaria</taxon>
        <taxon>Ambassidae</taxon>
        <taxon>Parambassis</taxon>
    </lineage>
</organism>
<evidence type="ECO:0000256" key="1">
    <source>
        <dbReference type="ARBA" id="ARBA00022734"/>
    </source>
</evidence>
<feature type="coiled-coil region" evidence="3">
    <location>
        <begin position="175"/>
        <end position="241"/>
    </location>
</feature>
<dbReference type="GO" id="GO:0030246">
    <property type="term" value="F:carbohydrate binding"/>
    <property type="evidence" value="ECO:0007669"/>
    <property type="project" value="UniProtKB-KW"/>
</dbReference>
<dbReference type="InterPro" id="IPR016186">
    <property type="entry name" value="C-type_lectin-like/link_sf"/>
</dbReference>
<keyword evidence="4" id="KW-1133">Transmembrane helix</keyword>
<evidence type="ECO:0000313" key="6">
    <source>
        <dbReference type="Proteomes" id="UP000515145"/>
    </source>
</evidence>
<keyword evidence="6" id="KW-1185">Reference proteome</keyword>
<dbReference type="OrthoDB" id="538816at2759"/>
<reference evidence="7" key="1">
    <citation type="submission" date="2025-08" db="UniProtKB">
        <authorList>
            <consortium name="RefSeq"/>
        </authorList>
    </citation>
    <scope>IDENTIFICATION</scope>
</reference>
<evidence type="ECO:0000256" key="4">
    <source>
        <dbReference type="SAM" id="Phobius"/>
    </source>
</evidence>
<evidence type="ECO:0000256" key="2">
    <source>
        <dbReference type="ARBA" id="ARBA00023157"/>
    </source>
</evidence>
<dbReference type="GeneID" id="114451587"/>
<dbReference type="SMART" id="SM00034">
    <property type="entry name" value="CLECT"/>
    <property type="match status" value="1"/>
</dbReference>
<feature type="transmembrane region" description="Helical" evidence="4">
    <location>
        <begin position="30"/>
        <end position="53"/>
    </location>
</feature>
<dbReference type="InParanoid" id="A0A6P7K9F4"/>
<dbReference type="InterPro" id="IPR016187">
    <property type="entry name" value="CTDL_fold"/>
</dbReference>
<name>A0A6P7K9F4_9TELE</name>
<keyword evidence="3" id="KW-0175">Coiled coil</keyword>